<protein>
    <recommendedName>
        <fullName evidence="4">BED-type domain-containing protein</fullName>
    </recommendedName>
</protein>
<name>A0ABY7DEG1_MYAAR</name>
<organism evidence="2 3">
    <name type="scientific">Mya arenaria</name>
    <name type="common">Soft-shell clam</name>
    <dbReference type="NCBI Taxonomy" id="6604"/>
    <lineage>
        <taxon>Eukaryota</taxon>
        <taxon>Metazoa</taxon>
        <taxon>Spiralia</taxon>
        <taxon>Lophotrochozoa</taxon>
        <taxon>Mollusca</taxon>
        <taxon>Bivalvia</taxon>
        <taxon>Autobranchia</taxon>
        <taxon>Heteroconchia</taxon>
        <taxon>Euheterodonta</taxon>
        <taxon>Imparidentia</taxon>
        <taxon>Neoheterodontei</taxon>
        <taxon>Myida</taxon>
        <taxon>Myoidea</taxon>
        <taxon>Myidae</taxon>
        <taxon>Mya</taxon>
    </lineage>
</organism>
<accession>A0ABY7DEG1</accession>
<proteinExistence type="predicted"/>
<evidence type="ECO:0000313" key="2">
    <source>
        <dbReference type="EMBL" id="WAQ95396.1"/>
    </source>
</evidence>
<dbReference type="Proteomes" id="UP001164746">
    <property type="component" value="Chromosome 2"/>
</dbReference>
<keyword evidence="3" id="KW-1185">Reference proteome</keyword>
<evidence type="ECO:0000313" key="3">
    <source>
        <dbReference type="Proteomes" id="UP001164746"/>
    </source>
</evidence>
<feature type="region of interest" description="Disordered" evidence="1">
    <location>
        <begin position="1"/>
        <end position="20"/>
    </location>
</feature>
<dbReference type="EMBL" id="CP111013">
    <property type="protein sequence ID" value="WAQ95396.1"/>
    <property type="molecule type" value="Genomic_DNA"/>
</dbReference>
<reference evidence="2" key="1">
    <citation type="submission" date="2022-11" db="EMBL/GenBank/DDBJ databases">
        <title>Centuries of genome instability and evolution in soft-shell clam transmissible cancer (bioRxiv).</title>
        <authorList>
            <person name="Hart S.F.M."/>
            <person name="Yonemitsu M.A."/>
            <person name="Giersch R.M."/>
            <person name="Beal B.F."/>
            <person name="Arriagada G."/>
            <person name="Davis B.W."/>
            <person name="Ostrander E.A."/>
            <person name="Goff S.P."/>
            <person name="Metzger M.J."/>
        </authorList>
    </citation>
    <scope>NUCLEOTIDE SEQUENCE</scope>
    <source>
        <strain evidence="2">MELC-2E11</strain>
        <tissue evidence="2">Siphon/mantle</tissue>
    </source>
</reference>
<sequence>MKIKLRKKTQSQKNNNNNINNINYEINNPINEDEIRKTVRQLKNSKALGIDNILKGKRRQLLQASMAAPDSPTSAASEELLPELFAYPGGKTKSIAWKYFKFRKQENGDLELRKAVCVVCGKEYANKGLCTALKWVGYFPLYST</sequence>
<evidence type="ECO:0000256" key="1">
    <source>
        <dbReference type="SAM" id="MobiDB-lite"/>
    </source>
</evidence>
<feature type="compositionally biased region" description="Basic residues" evidence="1">
    <location>
        <begin position="1"/>
        <end position="10"/>
    </location>
</feature>
<evidence type="ECO:0008006" key="4">
    <source>
        <dbReference type="Google" id="ProtNLM"/>
    </source>
</evidence>
<gene>
    <name evidence="2" type="ORF">MAR_028086</name>
</gene>